<dbReference type="EMBL" id="BMAU01021003">
    <property type="protein sequence ID" value="GFX86103.1"/>
    <property type="molecule type" value="Genomic_DNA"/>
</dbReference>
<dbReference type="AlphaFoldDB" id="A0A8X6UWE4"/>
<accession>A0A8X6UWE4</accession>
<gene>
    <name evidence="1" type="primary">Tf2-9_439</name>
    <name evidence="1" type="ORF">TNCV_2341721</name>
</gene>
<proteinExistence type="predicted"/>
<reference evidence="1" key="1">
    <citation type="submission" date="2020-08" db="EMBL/GenBank/DDBJ databases">
        <title>Multicomponent nature underlies the extraordinary mechanical properties of spider dragline silk.</title>
        <authorList>
            <person name="Kono N."/>
            <person name="Nakamura H."/>
            <person name="Mori M."/>
            <person name="Yoshida Y."/>
            <person name="Ohtoshi R."/>
            <person name="Malay A.D."/>
            <person name="Moran D.A.P."/>
            <person name="Tomita M."/>
            <person name="Numata K."/>
            <person name="Arakawa K."/>
        </authorList>
    </citation>
    <scope>NUCLEOTIDE SEQUENCE</scope>
</reference>
<dbReference type="Proteomes" id="UP000887159">
    <property type="component" value="Unassembled WGS sequence"/>
</dbReference>
<protein>
    <submittedName>
        <fullName evidence="1">Transposon Tf2-9 polyprotein</fullName>
    </submittedName>
</protein>
<organism evidence="1 2">
    <name type="scientific">Trichonephila clavipes</name>
    <name type="common">Golden silk orbweaver</name>
    <name type="synonym">Nephila clavipes</name>
    <dbReference type="NCBI Taxonomy" id="2585209"/>
    <lineage>
        <taxon>Eukaryota</taxon>
        <taxon>Metazoa</taxon>
        <taxon>Ecdysozoa</taxon>
        <taxon>Arthropoda</taxon>
        <taxon>Chelicerata</taxon>
        <taxon>Arachnida</taxon>
        <taxon>Araneae</taxon>
        <taxon>Araneomorphae</taxon>
        <taxon>Entelegynae</taxon>
        <taxon>Araneoidea</taxon>
        <taxon>Nephilidae</taxon>
        <taxon>Trichonephila</taxon>
    </lineage>
</organism>
<name>A0A8X6UWE4_TRICX</name>
<sequence>MNTSVCDTTGHTAAYLQFGRQLRTSDDIRHDIRQVIDNDNFVPEITPYLKRFANSILDVKDRVEQKQDCQKENFDRRRRRKYYKLGDKVWVTIHPISRNNRSRKFMPKREGPYTRDHQ</sequence>
<keyword evidence="2" id="KW-1185">Reference proteome</keyword>
<comment type="caution">
    <text evidence="1">The sequence shown here is derived from an EMBL/GenBank/DDBJ whole genome shotgun (WGS) entry which is preliminary data.</text>
</comment>
<evidence type="ECO:0000313" key="2">
    <source>
        <dbReference type="Proteomes" id="UP000887159"/>
    </source>
</evidence>
<evidence type="ECO:0000313" key="1">
    <source>
        <dbReference type="EMBL" id="GFX86103.1"/>
    </source>
</evidence>